<dbReference type="RefSeq" id="WP_007256740.1">
    <property type="nucleotide sequence ID" value="NZ_CH724109.1"/>
</dbReference>
<dbReference type="AlphaFoldDB" id="Q2CFK7"/>
<sequence length="459" mass="50161">MAFDPILAEIRFGAGLSPHHAPPASVDAMMAQLTGPDTAARRFPIPSIETLDPSPFEVRRSNMAPKDLPEGPERDAAEELKRENRRRVRELVQEHFAATVQRALGSEDGFRERLTLFWADHFTVRGETAVMRHAVSPFVEDVVRANLAGTFADMLYAAATHPVMLRYLDQHSSVGPNSRDGQRRGGGINENLAREILELHTLGVGGPYDQTDVRQLAELLTGLTAPYRNGFTFRERAAEPGSETVLGVSYGGADASLSDIRAALSDLAVHPATARHMATKLATHFVADTPDPDLVAAMEQTWLESGGRLPVVYEAMLRHPAAWAPERRKVRQPIGYVIASLRALGVTPEQFAAAGIVRIRQRLINPLADMGQPWQTPTGPDGWPEAADAWVTPQFMAARINFAMTMPRHFVDPLPDPRAFVFDALGPEPPPDVVFAANAAETVFEGVGLVLASAAFQRR</sequence>
<name>Q2CFK7_OCEGH</name>
<feature type="compositionally biased region" description="Basic and acidic residues" evidence="1">
    <location>
        <begin position="67"/>
        <end position="81"/>
    </location>
</feature>
<dbReference type="HOGENOM" id="CLU_026001_0_1_5"/>
<reference evidence="2 3" key="1">
    <citation type="journal article" date="2010" name="J. Bacteriol.">
        <title>Genome sequences of Oceanicola granulosus HTCC2516(T) and Oceanicola batsensis HTCC2597(TDelta).</title>
        <authorList>
            <person name="Thrash J.C."/>
            <person name="Cho J.C."/>
            <person name="Vergin K.L."/>
            <person name="Giovannoni S.J."/>
        </authorList>
    </citation>
    <scope>NUCLEOTIDE SEQUENCE [LARGE SCALE GENOMIC DNA]</scope>
    <source>
        <strain evidence="3">ATCC BAA-861 / DSM 15982 / KCTC 12143 / HTCC2516</strain>
    </source>
</reference>
<evidence type="ECO:0000313" key="2">
    <source>
        <dbReference type="EMBL" id="EAR51475.1"/>
    </source>
</evidence>
<gene>
    <name evidence="2" type="ORF">OG2516_17181</name>
</gene>
<evidence type="ECO:0000256" key="1">
    <source>
        <dbReference type="SAM" id="MobiDB-lite"/>
    </source>
</evidence>
<dbReference type="OrthoDB" id="9772295at2"/>
<organism evidence="2 3">
    <name type="scientific">Oceanicola granulosus (strain ATCC BAA-861 / DSM 15982 / KCTC 12143 / HTCC2516)</name>
    <dbReference type="NCBI Taxonomy" id="314256"/>
    <lineage>
        <taxon>Bacteria</taxon>
        <taxon>Pseudomonadati</taxon>
        <taxon>Pseudomonadota</taxon>
        <taxon>Alphaproteobacteria</taxon>
        <taxon>Rhodobacterales</taxon>
        <taxon>Roseobacteraceae</taxon>
        <taxon>Oceanicola</taxon>
    </lineage>
</organism>
<dbReference type="eggNOG" id="COG5267">
    <property type="taxonomic scope" value="Bacteria"/>
</dbReference>
<proteinExistence type="predicted"/>
<dbReference type="EMBL" id="AAOT01000012">
    <property type="protein sequence ID" value="EAR51475.1"/>
    <property type="molecule type" value="Genomic_DNA"/>
</dbReference>
<dbReference type="STRING" id="314256.OG2516_17181"/>
<comment type="caution">
    <text evidence="2">The sequence shown here is derived from an EMBL/GenBank/DDBJ whole genome shotgun (WGS) entry which is preliminary data.</text>
</comment>
<keyword evidence="3" id="KW-1185">Reference proteome</keyword>
<evidence type="ECO:0000313" key="3">
    <source>
        <dbReference type="Proteomes" id="UP000003635"/>
    </source>
</evidence>
<evidence type="ECO:0008006" key="4">
    <source>
        <dbReference type="Google" id="ProtNLM"/>
    </source>
</evidence>
<dbReference type="InterPro" id="IPR014917">
    <property type="entry name" value="DUF1800"/>
</dbReference>
<dbReference type="Proteomes" id="UP000003635">
    <property type="component" value="Unassembled WGS sequence"/>
</dbReference>
<accession>Q2CFK7</accession>
<protein>
    <recommendedName>
        <fullName evidence="4">DUF1800 domain-containing protein</fullName>
    </recommendedName>
</protein>
<dbReference type="Pfam" id="PF08811">
    <property type="entry name" value="DUF1800"/>
    <property type="match status" value="1"/>
</dbReference>
<feature type="region of interest" description="Disordered" evidence="1">
    <location>
        <begin position="55"/>
        <end position="81"/>
    </location>
</feature>